<gene>
    <name evidence="1" type="ORF">G4B88_031187</name>
</gene>
<dbReference type="Proteomes" id="UP000583929">
    <property type="component" value="Unassembled WGS sequence"/>
</dbReference>
<dbReference type="PANTHER" id="PTHR36350:SF3">
    <property type="entry name" value="TRANSMEMBRANE PROTEIN"/>
    <property type="match status" value="1"/>
</dbReference>
<dbReference type="PANTHER" id="PTHR36350">
    <property type="entry name" value="TRANSMEMBRANE PROTEIN"/>
    <property type="match status" value="1"/>
</dbReference>
<proteinExistence type="predicted"/>
<sequence>MSGNEEKAVQLLKKKLDHIQEIKPLEAYEMEMLLVEMLIYKAIICMALEPFKIEEAQEYWKDFIELRANFSVEPVFRESMEEIGIYEIITNFQDFQMVVKMLLVDINKEHQKRLKSNWFAI</sequence>
<comment type="caution">
    <text evidence="1">The sequence shown here is derived from an EMBL/GenBank/DDBJ whole genome shotgun (WGS) entry which is preliminary data.</text>
</comment>
<protein>
    <submittedName>
        <fullName evidence="1">Uncharacterized protein</fullName>
    </submittedName>
</protein>
<dbReference type="AlphaFoldDB" id="A0A7J6GSZ1"/>
<accession>A0A7J6GSZ1</accession>
<keyword evidence="2" id="KW-1185">Reference proteome</keyword>
<name>A0A7J6GSZ1_CANSA</name>
<organism evidence="1 2">
    <name type="scientific">Cannabis sativa</name>
    <name type="common">Hemp</name>
    <name type="synonym">Marijuana</name>
    <dbReference type="NCBI Taxonomy" id="3483"/>
    <lineage>
        <taxon>Eukaryota</taxon>
        <taxon>Viridiplantae</taxon>
        <taxon>Streptophyta</taxon>
        <taxon>Embryophyta</taxon>
        <taxon>Tracheophyta</taxon>
        <taxon>Spermatophyta</taxon>
        <taxon>Magnoliopsida</taxon>
        <taxon>eudicotyledons</taxon>
        <taxon>Gunneridae</taxon>
        <taxon>Pentapetalae</taxon>
        <taxon>rosids</taxon>
        <taxon>fabids</taxon>
        <taxon>Rosales</taxon>
        <taxon>Cannabaceae</taxon>
        <taxon>Cannabis</taxon>
    </lineage>
</organism>
<evidence type="ECO:0000313" key="1">
    <source>
        <dbReference type="EMBL" id="KAF4386052.1"/>
    </source>
</evidence>
<dbReference type="EMBL" id="JAATIQ010000084">
    <property type="protein sequence ID" value="KAF4386052.1"/>
    <property type="molecule type" value="Genomic_DNA"/>
</dbReference>
<reference evidence="1 2" key="1">
    <citation type="journal article" date="2020" name="bioRxiv">
        <title>Sequence and annotation of 42 cannabis genomes reveals extensive copy number variation in cannabinoid synthesis and pathogen resistance genes.</title>
        <authorList>
            <person name="Mckernan K.J."/>
            <person name="Helbert Y."/>
            <person name="Kane L.T."/>
            <person name="Ebling H."/>
            <person name="Zhang L."/>
            <person name="Liu B."/>
            <person name="Eaton Z."/>
            <person name="Mclaughlin S."/>
            <person name="Kingan S."/>
            <person name="Baybayan P."/>
            <person name="Concepcion G."/>
            <person name="Jordan M."/>
            <person name="Riva A."/>
            <person name="Barbazuk W."/>
            <person name="Harkins T."/>
        </authorList>
    </citation>
    <scope>NUCLEOTIDE SEQUENCE [LARGE SCALE GENOMIC DNA]</scope>
    <source>
        <strain evidence="2">cv. Jamaican Lion 4</strain>
        <tissue evidence="1">Leaf</tissue>
    </source>
</reference>
<evidence type="ECO:0000313" key="2">
    <source>
        <dbReference type="Proteomes" id="UP000583929"/>
    </source>
</evidence>